<accession>A0AAV8UHL9</accession>
<feature type="compositionally biased region" description="Basic residues" evidence="1">
    <location>
        <begin position="998"/>
        <end position="1007"/>
    </location>
</feature>
<proteinExistence type="predicted"/>
<dbReference type="SUPFAM" id="SSF53756">
    <property type="entry name" value="UDP-Glycosyltransferase/glycogen phosphorylase"/>
    <property type="match status" value="1"/>
</dbReference>
<protein>
    <recommendedName>
        <fullName evidence="5">Glycosyl transferase family 1 domain-containing protein</fullName>
    </recommendedName>
</protein>
<feature type="region of interest" description="Disordered" evidence="1">
    <location>
        <begin position="982"/>
        <end position="1026"/>
    </location>
</feature>
<dbReference type="EMBL" id="JAIWQS010000008">
    <property type="protein sequence ID" value="KAJ8900578.1"/>
    <property type="molecule type" value="Genomic_DNA"/>
</dbReference>
<evidence type="ECO:0000256" key="2">
    <source>
        <dbReference type="SAM" id="Phobius"/>
    </source>
</evidence>
<evidence type="ECO:0000256" key="1">
    <source>
        <dbReference type="SAM" id="MobiDB-lite"/>
    </source>
</evidence>
<evidence type="ECO:0000313" key="3">
    <source>
        <dbReference type="EMBL" id="KAJ8900578.1"/>
    </source>
</evidence>
<dbReference type="Proteomes" id="UP001159364">
    <property type="component" value="Linkage Group LG08"/>
</dbReference>
<keyword evidence="2" id="KW-0472">Membrane</keyword>
<feature type="transmembrane region" description="Helical" evidence="2">
    <location>
        <begin position="48"/>
        <end position="69"/>
    </location>
</feature>
<keyword evidence="2" id="KW-1133">Transmembrane helix</keyword>
<keyword evidence="4" id="KW-1185">Reference proteome</keyword>
<dbReference type="AlphaFoldDB" id="A0AAV8UHL9"/>
<dbReference type="Pfam" id="PF13692">
    <property type="entry name" value="Glyco_trans_1_4"/>
    <property type="match status" value="1"/>
</dbReference>
<name>A0AAV8UHL9_9ROSI</name>
<comment type="caution">
    <text evidence="3">The sequence shown here is derived from an EMBL/GenBank/DDBJ whole genome shotgun (WGS) entry which is preliminary data.</text>
</comment>
<dbReference type="PANTHER" id="PTHR46635">
    <property type="entry name" value="GLYCOSYL TRANSFERASE FAMILY 1 PROTEIN"/>
    <property type="match status" value="1"/>
</dbReference>
<organism evidence="3 4">
    <name type="scientific">Erythroxylum novogranatense</name>
    <dbReference type="NCBI Taxonomy" id="1862640"/>
    <lineage>
        <taxon>Eukaryota</taxon>
        <taxon>Viridiplantae</taxon>
        <taxon>Streptophyta</taxon>
        <taxon>Embryophyta</taxon>
        <taxon>Tracheophyta</taxon>
        <taxon>Spermatophyta</taxon>
        <taxon>Magnoliopsida</taxon>
        <taxon>eudicotyledons</taxon>
        <taxon>Gunneridae</taxon>
        <taxon>Pentapetalae</taxon>
        <taxon>rosids</taxon>
        <taxon>fabids</taxon>
        <taxon>Malpighiales</taxon>
        <taxon>Erythroxylaceae</taxon>
        <taxon>Erythroxylum</taxon>
    </lineage>
</organism>
<reference evidence="3 4" key="1">
    <citation type="submission" date="2021-09" db="EMBL/GenBank/DDBJ databases">
        <title>Genomic insights and catalytic innovation underlie evolution of tropane alkaloids biosynthesis.</title>
        <authorList>
            <person name="Wang Y.-J."/>
            <person name="Tian T."/>
            <person name="Huang J.-P."/>
            <person name="Huang S.-X."/>
        </authorList>
    </citation>
    <scope>NUCLEOTIDE SEQUENCE [LARGE SCALE GENOMIC DNA]</scope>
    <source>
        <strain evidence="3">KIB-2018</strain>
        <tissue evidence="3">Leaf</tissue>
    </source>
</reference>
<dbReference type="Gene3D" id="3.40.50.2000">
    <property type="entry name" value="Glycogen Phosphorylase B"/>
    <property type="match status" value="1"/>
</dbReference>
<gene>
    <name evidence="3" type="ORF">K2173_025355</name>
</gene>
<keyword evidence="2" id="KW-0812">Transmembrane</keyword>
<evidence type="ECO:0008006" key="5">
    <source>
        <dbReference type="Google" id="ProtNLM"/>
    </source>
</evidence>
<evidence type="ECO:0000313" key="4">
    <source>
        <dbReference type="Proteomes" id="UP001159364"/>
    </source>
</evidence>
<sequence length="1034" mass="119047">MGSLETGLPLKRDGLLRSSSATRSDRHAFLQRPRSRFSRFLFFKKLDYLQLVCTFAVFLFFVILFEMFLPGSVSENSNDSWKLKKGMVSEDLMYLKEMGSFDFGDDIRFEPSRLLEKFNKEAKELNFSSTFNTTQHRFGYRKPQLALVFEDLSAGPQQLLIVTVATALREIGYEIQVYSETDGPVRNVWKNIGVPVTISQISNKLETAVDWLNFEGILVFSLEARNIISSLMQEPFKTIPVIWTIHEKALALRSRKYISSGQIDILNDWKKVFSRASVAVFPNHFLPMMYSAFDAGNYYVIPGSPTEPWAAETTIASENSRMRMGYGPEDTVIAVVGSQFLYKGLWLEHALILQALLPLFWEFPSDYSSSYHPKILVLSGNSTNSYSLAVEAIAANLSYPRGAVKHIAVEGGLLGLLKVADFVIYGSFFEEQSFPEVLLTAMCIGKPIVAPDLSIIKEYVDDRVNGYLFPKENIGVLSQIMLEIIFPSTAAHNVGSLGKKSAKNLMVRESIEGYAYLLSNVLKLPSEVASPKSVADIPSKLKEEWRWNLFEEFFNSTCEDRTLRSSGFLDKFEEMWNHTQRESFGSSVAMDDSFSYGIWEEEKNNEIFNIRKRREEEELKDRTEQPHGTWEEIYRSAKRADRSKNDLHERDEGELERTGQPLCIYEPYFGEGTWSFLHLGSLYRGIGLSTKGRRRRTDDIDASSRLPLLNNPYYRDILGEYGAFFAIANRVDRVHKNAWIGFQSWRATARKVSLSKIAEKALLDAIQTNRHGDALYFWARMDVDPRNHLKQDFWSFCDAINAGNCRLAFSGCLKKMYGVELHFSSLPLMPNDGGTWSVMSSWALPTKSFLEFVMFSRMFVDALDAEMYDEHRQSGYCYLSLYKDKHCYSRILELLVNVWAYHSARKIVYVNPETGLMQEQHKLENRRGKMWVKWFSLTTLKSMDEDLAEEADSDRPKRRWLWPSTGEVVWQGVFDKERNLRNRQKEKRRQQSRDKLSRMRKKRRQKVIGKYVKPPPDEELENSNSTTLATSIVL</sequence>
<dbReference type="PANTHER" id="PTHR46635:SF1">
    <property type="entry name" value="GLYCOSYL TRANSFERASE FAMILY 1 PROTEIN"/>
    <property type="match status" value="1"/>
</dbReference>